<accession>A0AAW5UHT7</accession>
<dbReference type="GO" id="GO:0016874">
    <property type="term" value="F:ligase activity"/>
    <property type="evidence" value="ECO:0007669"/>
    <property type="project" value="UniProtKB-KW"/>
</dbReference>
<dbReference type="SUPFAM" id="SSF56801">
    <property type="entry name" value="Acetyl-CoA synthetase-like"/>
    <property type="match status" value="1"/>
</dbReference>
<evidence type="ECO:0000313" key="1">
    <source>
        <dbReference type="EMBL" id="MCW4155756.1"/>
    </source>
</evidence>
<reference evidence="1" key="1">
    <citation type="submission" date="2022-11" db="EMBL/GenBank/DDBJ databases">
        <title>Genomic repertoires linked with pathogenic potency of arthritogenic Prevotella copri isolated from the gut of rheumatoid arthritis patients.</title>
        <authorList>
            <person name="Nii T."/>
            <person name="Maeda Y."/>
            <person name="Motooka D."/>
            <person name="Naito M."/>
            <person name="Matsumoto Y."/>
            <person name="Ogawa T."/>
            <person name="Oguro-Igashira E."/>
            <person name="Kishikawa T."/>
            <person name="Yamashita M."/>
            <person name="Koizumi S."/>
            <person name="Kurakawa T."/>
            <person name="Okumura R."/>
            <person name="Kayama H."/>
            <person name="Murakami M."/>
            <person name="Sakaguchi T."/>
            <person name="Das B."/>
            <person name="Nakamura S."/>
            <person name="Okada Y."/>
            <person name="Kumanogoh A."/>
            <person name="Takeda K."/>
        </authorList>
    </citation>
    <scope>NUCLEOTIDE SEQUENCE</scope>
    <source>
        <strain evidence="1">H012_8</strain>
    </source>
</reference>
<proteinExistence type="predicted"/>
<dbReference type="PANTHER" id="PTHR36932:SF1">
    <property type="entry name" value="CAPSULAR POLYSACCHARIDE BIOSYNTHESIS PROTEIN"/>
    <property type="match status" value="1"/>
</dbReference>
<comment type="caution">
    <text evidence="1">The sequence shown here is derived from an EMBL/GenBank/DDBJ whole genome shotgun (WGS) entry which is preliminary data.</text>
</comment>
<name>A0AAW5UHT7_9BACT</name>
<dbReference type="AlphaFoldDB" id="A0AAW5UHT7"/>
<dbReference type="InterPro" id="IPR042099">
    <property type="entry name" value="ANL_N_sf"/>
</dbReference>
<dbReference type="Proteomes" id="UP001209168">
    <property type="component" value="Unassembled WGS sequence"/>
</dbReference>
<gene>
    <name evidence="1" type="ORF">ONT23_09440</name>
</gene>
<keyword evidence="1" id="KW-0436">Ligase</keyword>
<dbReference type="Gene3D" id="3.40.50.12780">
    <property type="entry name" value="N-terminal domain of ligase-like"/>
    <property type="match status" value="1"/>
</dbReference>
<dbReference type="PANTHER" id="PTHR36932">
    <property type="entry name" value="CAPSULAR POLYSACCHARIDE BIOSYNTHESIS PROTEIN"/>
    <property type="match status" value="1"/>
</dbReference>
<sequence length="552" mass="64027">MLIFNKKYIKESLKYLLRSSFFINKYVEEIDALYEMTPMELKMRNEKRFLEIFNKAFTSSAYYRNLCKSVGVISIDDIKHIEDIVKLPFLTKDMLKKHGKELLTCKEKVLIKNHTSGTTGTPLTVYQDWKSVWKEQAYFVCYRKRCGYNYGEPMVSLRGNLTRDEIYLKIHVSNTLFLSSYNINSKTAETYHRLIEKHHPKAIEGYPSSLYSLALVLKDKGLECHIPVAFTSSETLFDYQRKLIEKIFHTQVYDHYGTTERTIRLEESFDHNGYFEDPGYGIEEYYDDHIISTSLINDVFPLIRYKTDDRIVLKEGVKKTPEGFIDYSRGIERVDDRAMTFIIGKDGTKYSNAALTFIFKEANGVRYSQFVQKVPGKVELNIVSDGSYTDDVEKQILHNINEKIGIDNINVTIHYVKEEALVYTKSNKLMLVINEMSNANGIMGGVIQRIAGRTDDILFCKDGSMVTRVDFIEEGEHIKACQWIQNEKGKLEIRIAPDENFTNKDVEFVVEETLKRCGHGNMDITTKVCSMDEMIFSKRGKFKLIVNNLQQK</sequence>
<organism evidence="1 2">
    <name type="scientific">Segatella copri</name>
    <dbReference type="NCBI Taxonomy" id="165179"/>
    <lineage>
        <taxon>Bacteria</taxon>
        <taxon>Pseudomonadati</taxon>
        <taxon>Bacteroidota</taxon>
        <taxon>Bacteroidia</taxon>
        <taxon>Bacteroidales</taxon>
        <taxon>Prevotellaceae</taxon>
        <taxon>Segatella</taxon>
    </lineage>
</organism>
<evidence type="ECO:0000313" key="2">
    <source>
        <dbReference type="Proteomes" id="UP001209168"/>
    </source>
</evidence>
<dbReference type="RefSeq" id="WP_264901154.1">
    <property type="nucleotide sequence ID" value="NZ_JAPDVH010000001.1"/>
</dbReference>
<dbReference type="EMBL" id="JAPDVH010000001">
    <property type="protein sequence ID" value="MCW4155756.1"/>
    <property type="molecule type" value="Genomic_DNA"/>
</dbReference>
<protein>
    <submittedName>
        <fullName evidence="1">Phenylacetate--CoA ligase family protein</fullName>
    </submittedName>
</protein>
<dbReference type="InterPro" id="IPR053158">
    <property type="entry name" value="CapK_Type1_Caps_Biosynth"/>
</dbReference>